<dbReference type="AlphaFoldDB" id="A0A2P5D5D5"/>
<comment type="caution">
    <text evidence="1">The sequence shown here is derived from an EMBL/GenBank/DDBJ whole genome shotgun (WGS) entry which is preliminary data.</text>
</comment>
<protein>
    <submittedName>
        <fullName evidence="1">Uncharacterized protein</fullName>
    </submittedName>
</protein>
<evidence type="ECO:0000313" key="1">
    <source>
        <dbReference type="EMBL" id="PON68512.1"/>
    </source>
</evidence>
<evidence type="ECO:0000313" key="2">
    <source>
        <dbReference type="Proteomes" id="UP000237105"/>
    </source>
</evidence>
<keyword evidence="2" id="KW-1185">Reference proteome</keyword>
<proteinExistence type="predicted"/>
<gene>
    <name evidence="1" type="ORF">PanWU01x14_094830</name>
</gene>
<dbReference type="EMBL" id="JXTB01000062">
    <property type="protein sequence ID" value="PON68512.1"/>
    <property type="molecule type" value="Genomic_DNA"/>
</dbReference>
<reference evidence="2" key="1">
    <citation type="submission" date="2016-06" db="EMBL/GenBank/DDBJ databases">
        <title>Parallel loss of symbiosis genes in relatives of nitrogen-fixing non-legume Parasponia.</title>
        <authorList>
            <person name="Van Velzen R."/>
            <person name="Holmer R."/>
            <person name="Bu F."/>
            <person name="Rutten L."/>
            <person name="Van Zeijl A."/>
            <person name="Liu W."/>
            <person name="Santuari L."/>
            <person name="Cao Q."/>
            <person name="Sharma T."/>
            <person name="Shen D."/>
            <person name="Roswanjaya Y."/>
            <person name="Wardhani T."/>
            <person name="Kalhor M.S."/>
            <person name="Jansen J."/>
            <person name="Van den Hoogen J."/>
            <person name="Gungor B."/>
            <person name="Hartog M."/>
            <person name="Hontelez J."/>
            <person name="Verver J."/>
            <person name="Yang W.-C."/>
            <person name="Schijlen E."/>
            <person name="Repin R."/>
            <person name="Schilthuizen M."/>
            <person name="Schranz E."/>
            <person name="Heidstra R."/>
            <person name="Miyata K."/>
            <person name="Fedorova E."/>
            <person name="Kohlen W."/>
            <person name="Bisseling T."/>
            <person name="Smit S."/>
            <person name="Geurts R."/>
        </authorList>
    </citation>
    <scope>NUCLEOTIDE SEQUENCE [LARGE SCALE GENOMIC DNA]</scope>
    <source>
        <strain evidence="2">cv. WU1-14</strain>
    </source>
</reference>
<organism evidence="1 2">
    <name type="scientific">Parasponia andersonii</name>
    <name type="common">Sponia andersonii</name>
    <dbReference type="NCBI Taxonomy" id="3476"/>
    <lineage>
        <taxon>Eukaryota</taxon>
        <taxon>Viridiplantae</taxon>
        <taxon>Streptophyta</taxon>
        <taxon>Embryophyta</taxon>
        <taxon>Tracheophyta</taxon>
        <taxon>Spermatophyta</taxon>
        <taxon>Magnoliopsida</taxon>
        <taxon>eudicotyledons</taxon>
        <taxon>Gunneridae</taxon>
        <taxon>Pentapetalae</taxon>
        <taxon>rosids</taxon>
        <taxon>fabids</taxon>
        <taxon>Rosales</taxon>
        <taxon>Cannabaceae</taxon>
        <taxon>Parasponia</taxon>
    </lineage>
</organism>
<accession>A0A2P5D5D5</accession>
<dbReference type="Proteomes" id="UP000237105">
    <property type="component" value="Unassembled WGS sequence"/>
</dbReference>
<dbReference type="OrthoDB" id="1723222at2759"/>
<feature type="non-terminal residue" evidence="1">
    <location>
        <position position="1"/>
    </location>
</feature>
<name>A0A2P5D5D5_PARAD</name>
<sequence>LRLFLGKLKSSWSGPSTVVNMCPYSAIEVEDTSSNQRFKVNGQRLNEYLGEEIDQEKSSITLANPQ</sequence>